<dbReference type="OrthoDB" id="9807157at2"/>
<evidence type="ECO:0000259" key="7">
    <source>
        <dbReference type="Pfam" id="PF00155"/>
    </source>
</evidence>
<comment type="caution">
    <text evidence="8">The sequence shown here is derived from an EMBL/GenBank/DDBJ whole genome shotgun (WGS) entry which is preliminary data.</text>
</comment>
<evidence type="ECO:0000313" key="8">
    <source>
        <dbReference type="EMBL" id="KGO87106.1"/>
    </source>
</evidence>
<comment type="cofactor">
    <cofactor evidence="1 6">
        <name>pyridoxal 5'-phosphate</name>
        <dbReference type="ChEBI" id="CHEBI:597326"/>
    </cofactor>
</comment>
<evidence type="ECO:0000256" key="6">
    <source>
        <dbReference type="RuleBase" id="RU003693"/>
    </source>
</evidence>
<protein>
    <submittedName>
        <fullName evidence="8">8-amino-7-oxononanoate synthase</fullName>
    </submittedName>
</protein>
<evidence type="ECO:0000256" key="1">
    <source>
        <dbReference type="ARBA" id="ARBA00001933"/>
    </source>
</evidence>
<feature type="domain" description="Aminotransferase class I/classII large" evidence="7">
    <location>
        <begin position="30"/>
        <end position="373"/>
    </location>
</feature>
<dbReference type="GO" id="GO:0016740">
    <property type="term" value="F:transferase activity"/>
    <property type="evidence" value="ECO:0007669"/>
    <property type="project" value="UniProtKB-KW"/>
</dbReference>
<dbReference type="eggNOG" id="COG0156">
    <property type="taxonomic scope" value="Bacteria"/>
</dbReference>
<dbReference type="InterPro" id="IPR015424">
    <property type="entry name" value="PyrdxlP-dep_Trfase"/>
</dbReference>
<dbReference type="STRING" id="1121895.GCA_000378485_01885"/>
<name>A0A0A2M664_9FLAO</name>
<dbReference type="Gene3D" id="3.40.640.10">
    <property type="entry name" value="Type I PLP-dependent aspartate aminotransferase-like (Major domain)"/>
    <property type="match status" value="1"/>
</dbReference>
<dbReference type="SUPFAM" id="SSF53383">
    <property type="entry name" value="PLP-dependent transferases"/>
    <property type="match status" value="1"/>
</dbReference>
<dbReference type="Proteomes" id="UP000030152">
    <property type="component" value="Unassembled WGS sequence"/>
</dbReference>
<dbReference type="EMBL" id="JRLX01000006">
    <property type="protein sequence ID" value="KGO87106.1"/>
    <property type="molecule type" value="Genomic_DNA"/>
</dbReference>
<keyword evidence="9" id="KW-1185">Reference proteome</keyword>
<accession>A0A0A2M664</accession>
<evidence type="ECO:0000256" key="3">
    <source>
        <dbReference type="ARBA" id="ARBA00010008"/>
    </source>
</evidence>
<evidence type="ECO:0000256" key="4">
    <source>
        <dbReference type="ARBA" id="ARBA00022679"/>
    </source>
</evidence>
<dbReference type="PANTHER" id="PTHR13693">
    <property type="entry name" value="CLASS II AMINOTRANSFERASE/8-AMINO-7-OXONONANOATE SYNTHASE"/>
    <property type="match status" value="1"/>
</dbReference>
<comment type="pathway">
    <text evidence="2">Lipid metabolism.</text>
</comment>
<dbReference type="Pfam" id="PF00155">
    <property type="entry name" value="Aminotran_1_2"/>
    <property type="match status" value="1"/>
</dbReference>
<dbReference type="InterPro" id="IPR004839">
    <property type="entry name" value="Aminotransferase_I/II_large"/>
</dbReference>
<evidence type="ECO:0000256" key="5">
    <source>
        <dbReference type="ARBA" id="ARBA00022898"/>
    </source>
</evidence>
<dbReference type="PROSITE" id="PS00599">
    <property type="entry name" value="AA_TRANSFER_CLASS_2"/>
    <property type="match status" value="1"/>
</dbReference>
<dbReference type="InterPro" id="IPR001917">
    <property type="entry name" value="Aminotrans_II_pyridoxalP_BS"/>
</dbReference>
<reference evidence="8 9" key="1">
    <citation type="submission" date="2013-09" db="EMBL/GenBank/DDBJ databases">
        <authorList>
            <person name="Zeng Z."/>
            <person name="Chen C."/>
        </authorList>
    </citation>
    <scope>NUCLEOTIDE SEQUENCE [LARGE SCALE GENOMIC DNA]</scope>
    <source>
        <strain evidence="8 9">WB 3.3-2</strain>
    </source>
</reference>
<dbReference type="PANTHER" id="PTHR13693:SF77">
    <property type="entry name" value="8-AMINO-7-OXONONANOATE SYNTHASE"/>
    <property type="match status" value="1"/>
</dbReference>
<sequence length="382" mass="41970">MKSLPKSLSDKLAERINANALRQLGTDNALIDFSSNDYLGLSVSKDIFDGAHDYLIRNNIIVNGSTGSRLISGNHSLYEITEKTVADFHDAESALIFNSGYDANVGFFSCVPQKGDVVLYDEYIHASIRDGIRLSNATAYKFAHNNIEVLTGLVKRYRDRANEVYVVTESVFSMDGDCPHLDAMAAFCADNNCRLVVDEAHALGVFGHRGEGLIQLLNLQDVIFARIMTFGKGLGCHGAAILGSAALRSYLINFARSFIYTTALPPHSLATILTAYNYLDTSVLEKETLQINILFFNAEIERLGLAGFIESNSAIQCAVIPGNEKVKQIAATLQQYGFSVKAILSPTVPQGHERLRFCLHAYNTKEQVTQVVELLANSLLYP</sequence>
<dbReference type="InterPro" id="IPR015421">
    <property type="entry name" value="PyrdxlP-dep_Trfase_major"/>
</dbReference>
<organism evidence="8 9">
    <name type="scientific">Flavobacterium rivuli WB 3.3-2 = DSM 21788</name>
    <dbReference type="NCBI Taxonomy" id="1121895"/>
    <lineage>
        <taxon>Bacteria</taxon>
        <taxon>Pseudomonadati</taxon>
        <taxon>Bacteroidota</taxon>
        <taxon>Flavobacteriia</taxon>
        <taxon>Flavobacteriales</taxon>
        <taxon>Flavobacteriaceae</taxon>
        <taxon>Flavobacterium</taxon>
    </lineage>
</organism>
<proteinExistence type="inferred from homology"/>
<dbReference type="GO" id="GO:0009102">
    <property type="term" value="P:biotin biosynthetic process"/>
    <property type="evidence" value="ECO:0007669"/>
    <property type="project" value="TreeGrafter"/>
</dbReference>
<dbReference type="InterPro" id="IPR050087">
    <property type="entry name" value="AON_synthase_class-II"/>
</dbReference>
<dbReference type="InterPro" id="IPR015422">
    <property type="entry name" value="PyrdxlP-dep_Trfase_small"/>
</dbReference>
<dbReference type="AlphaFoldDB" id="A0A0A2M664"/>
<dbReference type="GO" id="GO:0030170">
    <property type="term" value="F:pyridoxal phosphate binding"/>
    <property type="evidence" value="ECO:0007669"/>
    <property type="project" value="InterPro"/>
</dbReference>
<comment type="similarity">
    <text evidence="3">Belongs to the class-II pyridoxal-phosphate-dependent aminotransferase family. BioF subfamily.</text>
</comment>
<dbReference type="RefSeq" id="WP_020213044.1">
    <property type="nucleotide sequence ID" value="NZ_JRLX01000006.1"/>
</dbReference>
<gene>
    <name evidence="8" type="ORF">Q765_07835</name>
</gene>
<keyword evidence="5 6" id="KW-0663">Pyridoxal phosphate</keyword>
<evidence type="ECO:0000313" key="9">
    <source>
        <dbReference type="Proteomes" id="UP000030152"/>
    </source>
</evidence>
<dbReference type="Gene3D" id="3.90.1150.10">
    <property type="entry name" value="Aspartate Aminotransferase, domain 1"/>
    <property type="match status" value="1"/>
</dbReference>
<keyword evidence="4" id="KW-0808">Transferase</keyword>
<evidence type="ECO:0000256" key="2">
    <source>
        <dbReference type="ARBA" id="ARBA00005189"/>
    </source>
</evidence>